<sequence>MATAWRLLLLICRFIGAHPVKPNDNGRKLPSLLVRSAGSRGLRTMDHGSRNQFGHIPRLTRLTRCFVTRVSRDPTVGSPYNEKHDNKQQEAMLLSWQNSRQGKHERPTKKPNESHLLKALPRQGPEQPSPKRLKITNDPNEHRRRRSLKKYSHA</sequence>
<reference evidence="3 4" key="1">
    <citation type="submission" date="2024-07" db="EMBL/GenBank/DDBJ databases">
        <title>Section-level genome sequencing and comparative genomics of Aspergillus sections Usti and Cavernicolus.</title>
        <authorList>
            <consortium name="Lawrence Berkeley National Laboratory"/>
            <person name="Nybo J.L."/>
            <person name="Vesth T.C."/>
            <person name="Theobald S."/>
            <person name="Frisvad J.C."/>
            <person name="Larsen T.O."/>
            <person name="Kjaerboelling I."/>
            <person name="Rothschild-Mancinelli K."/>
            <person name="Lyhne E.K."/>
            <person name="Kogle M.E."/>
            <person name="Barry K."/>
            <person name="Clum A."/>
            <person name="Na H."/>
            <person name="Ledsgaard L."/>
            <person name="Lin J."/>
            <person name="Lipzen A."/>
            <person name="Kuo A."/>
            <person name="Riley R."/>
            <person name="Mondo S."/>
            <person name="Labutti K."/>
            <person name="Haridas S."/>
            <person name="Pangalinan J."/>
            <person name="Salamov A.A."/>
            <person name="Simmons B.A."/>
            <person name="Magnuson J.K."/>
            <person name="Chen J."/>
            <person name="Drula E."/>
            <person name="Henrissat B."/>
            <person name="Wiebenga A."/>
            <person name="Lubbers R.J."/>
            <person name="Gomes A.C."/>
            <person name="Macurrencykelacurrency M.R."/>
            <person name="Stajich J."/>
            <person name="Grigoriev I.V."/>
            <person name="Mortensen U.H."/>
            <person name="De Vries R.P."/>
            <person name="Baker S.E."/>
            <person name="Andersen M.R."/>
        </authorList>
    </citation>
    <scope>NUCLEOTIDE SEQUENCE [LARGE SCALE GENOMIC DNA]</scope>
    <source>
        <strain evidence="3 4">CBS 449.75</strain>
    </source>
</reference>
<evidence type="ECO:0000256" key="2">
    <source>
        <dbReference type="SAM" id="SignalP"/>
    </source>
</evidence>
<protein>
    <recommendedName>
        <fullName evidence="5">Secreted protein</fullName>
    </recommendedName>
</protein>
<proteinExistence type="predicted"/>
<evidence type="ECO:0008006" key="5">
    <source>
        <dbReference type="Google" id="ProtNLM"/>
    </source>
</evidence>
<dbReference type="Proteomes" id="UP001610432">
    <property type="component" value="Unassembled WGS sequence"/>
</dbReference>
<feature type="chain" id="PRO_5046421480" description="Secreted protein" evidence="2">
    <location>
        <begin position="18"/>
        <end position="154"/>
    </location>
</feature>
<dbReference type="GeneID" id="98139883"/>
<organism evidence="3 4">
    <name type="scientific">Aspergillus lucknowensis</name>
    <dbReference type="NCBI Taxonomy" id="176173"/>
    <lineage>
        <taxon>Eukaryota</taxon>
        <taxon>Fungi</taxon>
        <taxon>Dikarya</taxon>
        <taxon>Ascomycota</taxon>
        <taxon>Pezizomycotina</taxon>
        <taxon>Eurotiomycetes</taxon>
        <taxon>Eurotiomycetidae</taxon>
        <taxon>Eurotiales</taxon>
        <taxon>Aspergillaceae</taxon>
        <taxon>Aspergillus</taxon>
        <taxon>Aspergillus subgen. Nidulantes</taxon>
    </lineage>
</organism>
<feature type="compositionally biased region" description="Basic residues" evidence="1">
    <location>
        <begin position="142"/>
        <end position="154"/>
    </location>
</feature>
<evidence type="ECO:0000256" key="1">
    <source>
        <dbReference type="SAM" id="MobiDB-lite"/>
    </source>
</evidence>
<keyword evidence="4" id="KW-1185">Reference proteome</keyword>
<feature type="signal peptide" evidence="2">
    <location>
        <begin position="1"/>
        <end position="17"/>
    </location>
</feature>
<accession>A0ABR4LNA0</accession>
<feature type="region of interest" description="Disordered" evidence="1">
    <location>
        <begin position="72"/>
        <end position="154"/>
    </location>
</feature>
<evidence type="ECO:0000313" key="4">
    <source>
        <dbReference type="Proteomes" id="UP001610432"/>
    </source>
</evidence>
<keyword evidence="2" id="KW-0732">Signal</keyword>
<name>A0ABR4LNA0_9EURO</name>
<dbReference type="EMBL" id="JBFXLQ010000028">
    <property type="protein sequence ID" value="KAL2866025.1"/>
    <property type="molecule type" value="Genomic_DNA"/>
</dbReference>
<dbReference type="RefSeq" id="XP_070885004.1">
    <property type="nucleotide sequence ID" value="XM_071024811.1"/>
</dbReference>
<evidence type="ECO:0000313" key="3">
    <source>
        <dbReference type="EMBL" id="KAL2866025.1"/>
    </source>
</evidence>
<feature type="compositionally biased region" description="Basic and acidic residues" evidence="1">
    <location>
        <begin position="102"/>
        <end position="116"/>
    </location>
</feature>
<comment type="caution">
    <text evidence="3">The sequence shown here is derived from an EMBL/GenBank/DDBJ whole genome shotgun (WGS) entry which is preliminary data.</text>
</comment>
<gene>
    <name evidence="3" type="ORF">BJX67DRAFT_152442</name>
</gene>